<dbReference type="EMBL" id="JBHLTC010000012">
    <property type="protein sequence ID" value="MFC0624502.1"/>
    <property type="molecule type" value="Genomic_DNA"/>
</dbReference>
<keyword evidence="4" id="KW-1185">Reference proteome</keyword>
<dbReference type="InterPro" id="IPR012577">
    <property type="entry name" value="NIPSNAP"/>
</dbReference>
<comment type="caution">
    <text evidence="3">The sequence shown here is derived from an EMBL/GenBank/DDBJ whole genome shotgun (WGS) entry which is preliminary data.</text>
</comment>
<proteinExistence type="predicted"/>
<evidence type="ECO:0000259" key="2">
    <source>
        <dbReference type="Pfam" id="PF07978"/>
    </source>
</evidence>
<gene>
    <name evidence="3" type="ORF">ACFFGN_10555</name>
</gene>
<feature type="region of interest" description="Disordered" evidence="1">
    <location>
        <begin position="222"/>
        <end position="245"/>
    </location>
</feature>
<organism evidence="3 4">
    <name type="scientific">Kribbella deserti</name>
    <dbReference type="NCBI Taxonomy" id="1926257"/>
    <lineage>
        <taxon>Bacteria</taxon>
        <taxon>Bacillati</taxon>
        <taxon>Actinomycetota</taxon>
        <taxon>Actinomycetes</taxon>
        <taxon>Propionibacteriales</taxon>
        <taxon>Kribbellaceae</taxon>
        <taxon>Kribbella</taxon>
    </lineage>
</organism>
<dbReference type="InterPro" id="IPR011008">
    <property type="entry name" value="Dimeric_a/b-barrel"/>
</dbReference>
<evidence type="ECO:0000313" key="3">
    <source>
        <dbReference type="EMBL" id="MFC0624502.1"/>
    </source>
</evidence>
<dbReference type="Proteomes" id="UP001589890">
    <property type="component" value="Unassembled WGS sequence"/>
</dbReference>
<dbReference type="SUPFAM" id="SSF54909">
    <property type="entry name" value="Dimeric alpha+beta barrel"/>
    <property type="match status" value="2"/>
</dbReference>
<evidence type="ECO:0000256" key="1">
    <source>
        <dbReference type="SAM" id="MobiDB-lite"/>
    </source>
</evidence>
<protein>
    <submittedName>
        <fullName evidence="3">NIPSNAP family protein</fullName>
    </submittedName>
</protein>
<feature type="domain" description="NIPSNAP" evidence="2">
    <location>
        <begin position="4"/>
        <end position="94"/>
    </location>
</feature>
<dbReference type="RefSeq" id="WP_380045950.1">
    <property type="nucleotide sequence ID" value="NZ_JBHLTC010000012.1"/>
</dbReference>
<reference evidence="3 4" key="1">
    <citation type="submission" date="2024-09" db="EMBL/GenBank/DDBJ databases">
        <authorList>
            <person name="Sun Q."/>
            <person name="Mori K."/>
        </authorList>
    </citation>
    <scope>NUCLEOTIDE SEQUENCE [LARGE SCALE GENOMIC DNA]</scope>
    <source>
        <strain evidence="3 4">CGMCC 1.15906</strain>
    </source>
</reference>
<accession>A0ABV6QLK4</accession>
<evidence type="ECO:0000313" key="4">
    <source>
        <dbReference type="Proteomes" id="UP001589890"/>
    </source>
</evidence>
<name>A0ABV6QLK4_9ACTN</name>
<dbReference type="Gene3D" id="3.30.70.100">
    <property type="match status" value="1"/>
</dbReference>
<sequence length="245" mass="27368">MLVDLRQYTLHPGRRDELIDLFDRYFVEGQEATGMQLVGQFRDLDDPDRFVWLRGFPDYESRGKALSDFYGGPVWKAHREAANATMLDSDNALLLKPLLVREGYPEPGSIRPPIGAADVPPSFGAADVPPSIVAGAVYHRSSLSDGFTDFFRNDIEPALSEAGARPVAVFETYPAENNFPALPLRDDPVLVWLTTFAGPASYDAYRDRLATSPKWRDHLEPELTRLSATPPQHLRLTPTTRSALR</sequence>
<dbReference type="Pfam" id="PF07978">
    <property type="entry name" value="NIPSNAP"/>
    <property type="match status" value="1"/>
</dbReference>